<dbReference type="AlphaFoldDB" id="A0A1E1VZV5"/>
<evidence type="ECO:0000313" key="2">
    <source>
        <dbReference type="EMBL" id="JAT80270.1"/>
    </source>
</evidence>
<name>A0A1E1VZV5_PECGO</name>
<feature type="compositionally biased region" description="Polar residues" evidence="1">
    <location>
        <begin position="87"/>
        <end position="104"/>
    </location>
</feature>
<sequence>KIIALMKGSDNECRVVKVKTKDSVLIRSIGHLYPLEADDSDGHSHVEEGSKDPEPTNLSSDVVHTNLQEREESQEGLESSESRDQTDITGETSQSDTNGSSDALDQQDIDATEISEKQDDESVDTEQDTLAPRD</sequence>
<protein>
    <submittedName>
        <fullName evidence="2">Uncharacterized protein</fullName>
    </submittedName>
</protein>
<accession>A0A1E1VZV5</accession>
<gene>
    <name evidence="2" type="ORF">g.16938</name>
</gene>
<proteinExistence type="predicted"/>
<feature type="region of interest" description="Disordered" evidence="1">
    <location>
        <begin position="33"/>
        <end position="134"/>
    </location>
</feature>
<organism evidence="2">
    <name type="scientific">Pectinophora gossypiella</name>
    <name type="common">Cotton pink bollworm</name>
    <name type="synonym">Depressaria gossypiella</name>
    <dbReference type="NCBI Taxonomy" id="13191"/>
    <lineage>
        <taxon>Eukaryota</taxon>
        <taxon>Metazoa</taxon>
        <taxon>Ecdysozoa</taxon>
        <taxon>Arthropoda</taxon>
        <taxon>Hexapoda</taxon>
        <taxon>Insecta</taxon>
        <taxon>Pterygota</taxon>
        <taxon>Neoptera</taxon>
        <taxon>Endopterygota</taxon>
        <taxon>Lepidoptera</taxon>
        <taxon>Glossata</taxon>
        <taxon>Ditrysia</taxon>
        <taxon>Gelechioidea</taxon>
        <taxon>Gelechiidae</taxon>
        <taxon>Apatetrinae</taxon>
        <taxon>Pectinophora</taxon>
    </lineage>
</organism>
<reference evidence="2" key="1">
    <citation type="submission" date="2015-09" db="EMBL/GenBank/DDBJ databases">
        <title>De novo assembly of Pectinophora gossypiella (Pink Bollworm) gut transcriptome.</title>
        <authorList>
            <person name="Tassone E.E."/>
        </authorList>
    </citation>
    <scope>NUCLEOTIDE SEQUENCE</scope>
</reference>
<feature type="non-terminal residue" evidence="2">
    <location>
        <position position="134"/>
    </location>
</feature>
<dbReference type="EMBL" id="GDQN01010784">
    <property type="protein sequence ID" value="JAT80270.1"/>
    <property type="molecule type" value="Transcribed_RNA"/>
</dbReference>
<dbReference type="OrthoDB" id="6020750at2759"/>
<feature type="non-terminal residue" evidence="2">
    <location>
        <position position="1"/>
    </location>
</feature>
<feature type="compositionally biased region" description="Acidic residues" evidence="1">
    <location>
        <begin position="105"/>
        <end position="127"/>
    </location>
</feature>
<evidence type="ECO:0000256" key="1">
    <source>
        <dbReference type="SAM" id="MobiDB-lite"/>
    </source>
</evidence>
<feature type="compositionally biased region" description="Basic and acidic residues" evidence="1">
    <location>
        <begin position="40"/>
        <end position="54"/>
    </location>
</feature>
<feature type="compositionally biased region" description="Polar residues" evidence="1">
    <location>
        <begin position="56"/>
        <end position="66"/>
    </location>
</feature>